<dbReference type="RefSeq" id="WP_136731456.1">
    <property type="nucleotide sequence ID" value="NZ_SUMC01000222.1"/>
</dbReference>
<dbReference type="OrthoDB" id="4001768at2"/>
<comment type="caution">
    <text evidence="2">The sequence shown here is derived from an EMBL/GenBank/DDBJ whole genome shotgun (WGS) entry which is preliminary data.</text>
</comment>
<accession>A0A4U0RIB0</accession>
<organism evidence="2 3">
    <name type="scientific">Actinacidiphila oryziradicis</name>
    <dbReference type="NCBI Taxonomy" id="2571141"/>
    <lineage>
        <taxon>Bacteria</taxon>
        <taxon>Bacillati</taxon>
        <taxon>Actinomycetota</taxon>
        <taxon>Actinomycetes</taxon>
        <taxon>Kitasatosporales</taxon>
        <taxon>Streptomycetaceae</taxon>
        <taxon>Actinacidiphila</taxon>
    </lineage>
</organism>
<dbReference type="EMBL" id="SUMC01000222">
    <property type="protein sequence ID" value="TJZ94450.1"/>
    <property type="molecule type" value="Genomic_DNA"/>
</dbReference>
<evidence type="ECO:0000256" key="1">
    <source>
        <dbReference type="SAM" id="MobiDB-lite"/>
    </source>
</evidence>
<gene>
    <name evidence="2" type="ORF">FCI23_53675</name>
</gene>
<reference evidence="2 3" key="1">
    <citation type="submission" date="2019-04" db="EMBL/GenBank/DDBJ databases">
        <title>Streptomyces oryziradicis sp. nov., a novel actinomycete isolated from rhizosphere soil of rice (Oryza sativa L.).</title>
        <authorList>
            <person name="Li C."/>
        </authorList>
    </citation>
    <scope>NUCLEOTIDE SEQUENCE [LARGE SCALE GENOMIC DNA]</scope>
    <source>
        <strain evidence="2 3">NEAU-C40</strain>
    </source>
</reference>
<keyword evidence="3" id="KW-1185">Reference proteome</keyword>
<evidence type="ECO:0000313" key="2">
    <source>
        <dbReference type="EMBL" id="TJZ94450.1"/>
    </source>
</evidence>
<sequence>MTCPTPDAAPSRKRGTGSPCAFREPAAAAPQGPSRGTRAAPWQLLGYLLLDTSDRYRLDTLGLYLTRSGTLATWPLDEYLALLGARRRDVPAFRAALAELLAGCPADHIPFGAGDEDRARRLLERLTPVIPPGHCLVCAQPLPDSTRLREYCSRWCGMRVPTLRRYGWLPRRL</sequence>
<proteinExistence type="predicted"/>
<dbReference type="AlphaFoldDB" id="A0A4U0RIB0"/>
<evidence type="ECO:0000313" key="3">
    <source>
        <dbReference type="Proteomes" id="UP000305778"/>
    </source>
</evidence>
<name>A0A4U0RIB0_9ACTN</name>
<protein>
    <submittedName>
        <fullName evidence="2">Uncharacterized protein</fullName>
    </submittedName>
</protein>
<dbReference type="Proteomes" id="UP000305778">
    <property type="component" value="Unassembled WGS sequence"/>
</dbReference>
<feature type="region of interest" description="Disordered" evidence="1">
    <location>
        <begin position="1"/>
        <end position="37"/>
    </location>
</feature>